<proteinExistence type="predicted"/>
<reference evidence="1" key="1">
    <citation type="submission" date="2021-04" db="EMBL/GenBank/DDBJ databases">
        <authorList>
            <person name="Vanwijnsberghe S."/>
        </authorList>
    </citation>
    <scope>NUCLEOTIDE SEQUENCE</scope>
    <source>
        <strain evidence="1">LMG 31841</strain>
    </source>
</reference>
<protein>
    <submittedName>
        <fullName evidence="1">Uncharacterized protein</fullName>
    </submittedName>
</protein>
<keyword evidence="2" id="KW-1185">Reference proteome</keyword>
<organism evidence="1 2">
    <name type="scientific">Paraburkholderia saeva</name>
    <dbReference type="NCBI Taxonomy" id="2777537"/>
    <lineage>
        <taxon>Bacteria</taxon>
        <taxon>Pseudomonadati</taxon>
        <taxon>Pseudomonadota</taxon>
        <taxon>Betaproteobacteria</taxon>
        <taxon>Burkholderiales</taxon>
        <taxon>Burkholderiaceae</taxon>
        <taxon>Paraburkholderia</taxon>
    </lineage>
</organism>
<accession>A0A9N8RXB8</accession>
<dbReference type="Proteomes" id="UP000789704">
    <property type="component" value="Unassembled WGS sequence"/>
</dbReference>
<dbReference type="AlphaFoldDB" id="A0A9N8RXB8"/>
<evidence type="ECO:0000313" key="2">
    <source>
        <dbReference type="Proteomes" id="UP000789704"/>
    </source>
</evidence>
<sequence>MHNWTPGYVAKLFNSFTDTQTCREVVRTDVRLEPGSGHRQLDDPNASNGSTRAVRFRLKRTVGSFKPSWDNAITQTDDNIVVKV</sequence>
<comment type="caution">
    <text evidence="1">The sequence shown here is derived from an EMBL/GenBank/DDBJ whole genome shotgun (WGS) entry which is preliminary data.</text>
</comment>
<gene>
    <name evidence="1" type="ORF">LMG31841_02983</name>
</gene>
<dbReference type="EMBL" id="CAJQZC010000005">
    <property type="protein sequence ID" value="CAG4901358.1"/>
    <property type="molecule type" value="Genomic_DNA"/>
</dbReference>
<evidence type="ECO:0000313" key="1">
    <source>
        <dbReference type="EMBL" id="CAG4901358.1"/>
    </source>
</evidence>
<name>A0A9N8RXB8_9BURK</name>